<dbReference type="SMART" id="SM00885">
    <property type="entry name" value="D5_N"/>
    <property type="match status" value="1"/>
</dbReference>
<dbReference type="InterPro" id="IPR015330">
    <property type="entry name" value="DNA_primase/pol_bifunc_N"/>
</dbReference>
<dbReference type="InterPro" id="IPR014015">
    <property type="entry name" value="Helicase_SF3_DNA-vir"/>
</dbReference>
<name>A0A9X2FHK5_9BACT</name>
<dbReference type="PANTHER" id="PTHR35372">
    <property type="entry name" value="ATP BINDING PROTEIN-RELATED"/>
    <property type="match status" value="1"/>
</dbReference>
<evidence type="ECO:0000256" key="1">
    <source>
        <dbReference type="ARBA" id="ARBA00022741"/>
    </source>
</evidence>
<gene>
    <name evidence="5" type="ORF">NG895_19935</name>
</gene>
<evidence type="ECO:0000256" key="2">
    <source>
        <dbReference type="ARBA" id="ARBA00022801"/>
    </source>
</evidence>
<dbReference type="SUPFAM" id="SSF56747">
    <property type="entry name" value="Prim-pol domain"/>
    <property type="match status" value="1"/>
</dbReference>
<dbReference type="NCBIfam" id="TIGR01613">
    <property type="entry name" value="primase_Cterm"/>
    <property type="match status" value="1"/>
</dbReference>
<dbReference type="Pfam" id="PF08706">
    <property type="entry name" value="D5_N"/>
    <property type="match status" value="1"/>
</dbReference>
<accession>A0A9X2FHK5</accession>
<dbReference type="InterPro" id="IPR027417">
    <property type="entry name" value="P-loop_NTPase"/>
</dbReference>
<keyword evidence="3" id="KW-0067">ATP-binding</keyword>
<dbReference type="InterPro" id="IPR006500">
    <property type="entry name" value="Helicase_put_C_phage/plasmid"/>
</dbReference>
<organism evidence="5 6">
    <name type="scientific">Aeoliella straminimaris</name>
    <dbReference type="NCBI Taxonomy" id="2954799"/>
    <lineage>
        <taxon>Bacteria</taxon>
        <taxon>Pseudomonadati</taxon>
        <taxon>Planctomycetota</taxon>
        <taxon>Planctomycetia</taxon>
        <taxon>Pirellulales</taxon>
        <taxon>Lacipirellulaceae</taxon>
        <taxon>Aeoliella</taxon>
    </lineage>
</organism>
<evidence type="ECO:0000256" key="3">
    <source>
        <dbReference type="ARBA" id="ARBA00022840"/>
    </source>
</evidence>
<keyword evidence="1" id="KW-0547">Nucleotide-binding</keyword>
<dbReference type="InterPro" id="IPR045455">
    <property type="entry name" value="NrS-1_pol-like_helicase"/>
</dbReference>
<dbReference type="SMART" id="SM00943">
    <property type="entry name" value="Prim-Pol"/>
    <property type="match status" value="1"/>
</dbReference>
<comment type="caution">
    <text evidence="5">The sequence shown here is derived from an EMBL/GenBank/DDBJ whole genome shotgun (WGS) entry which is preliminary data.</text>
</comment>
<proteinExistence type="predicted"/>
<dbReference type="Pfam" id="PF19263">
    <property type="entry name" value="DUF5906"/>
    <property type="match status" value="1"/>
</dbReference>
<dbReference type="Proteomes" id="UP001155241">
    <property type="component" value="Unassembled WGS sequence"/>
</dbReference>
<dbReference type="InterPro" id="IPR014820">
    <property type="entry name" value="PriCT_1"/>
</dbReference>
<dbReference type="SUPFAM" id="SSF52540">
    <property type="entry name" value="P-loop containing nucleoside triphosphate hydrolases"/>
    <property type="match status" value="1"/>
</dbReference>
<dbReference type="InterPro" id="IPR014818">
    <property type="entry name" value="Phage/plasmid_primase_P4_C"/>
</dbReference>
<evidence type="ECO:0000259" key="4">
    <source>
        <dbReference type="PROSITE" id="PS51206"/>
    </source>
</evidence>
<keyword evidence="2" id="KW-0378">Hydrolase</keyword>
<dbReference type="Pfam" id="PF09250">
    <property type="entry name" value="Prim-Pol"/>
    <property type="match status" value="1"/>
</dbReference>
<dbReference type="SMART" id="SM00942">
    <property type="entry name" value="PriCT_1"/>
    <property type="match status" value="1"/>
</dbReference>
<dbReference type="RefSeq" id="WP_252854291.1">
    <property type="nucleotide sequence ID" value="NZ_JAMXLR010000069.1"/>
</dbReference>
<sequence>MSSEKPKPHNSAVNKDELAAAIEYAELGYKVFPLRCLSKQPACKHGHKDATCDTDQIEAWWSDDPHYNIGLSTEGLLVIDIDGANNPWPIDPEKKLELSAAPYAETQSGGRHHIFRQPEGLSFRNSVRKLAKNVDVRANGGYVVVPPSSSDTGQYKWIQPLDVPAASLPLPPEWLLNELSEVSTGQSEPTVRGNSILEGERNNRLTSIAGQMCRQGSSAQEIESHLLSINESECRPPLDEAEVLKIVKSVGRYNEEYEATDLGNAERLVARSGNVIRYVATRNIWLIWDGTRWKRDETGEVHRLAQATAMSISDEVRNATDETRRTSLKKWAKTSQSRARLSAMVDLAATQELVSISHRVLDQHPLLLNCKNGVVDLETRRLLRHDPGYLITQSTGLEYPTDHAECPLWKRTLARIFNNDRELISFLQRLCGVMLSGEVREQILPIFHGDGANGKTVIVETIRHIMGDYCVKAPHGFGIARKNERHPTELADLCGSRLAIISETDEGQRIDEAQIKELTGGDTIRARRMRQDFWEFEPSHTCLMVTNHRPVVRGTDYGIWRRLLLVPFTVTIPEEEQDKELASKLESEYPAILQWMVEGYKMYKKEVGLNPPQSVLVATKEYKNDMDSFRRFIEEGCILEPQLETLGSALFDAYKSWCENNGESYLDNRYFGKRLKTLPDVTSRRSNGTYYKGIGLGREESNTAA</sequence>
<dbReference type="InterPro" id="IPR051620">
    <property type="entry name" value="ORF904-like_C"/>
</dbReference>
<dbReference type="AlphaFoldDB" id="A0A9X2FHK5"/>
<dbReference type="GO" id="GO:0016787">
    <property type="term" value="F:hydrolase activity"/>
    <property type="evidence" value="ECO:0007669"/>
    <property type="project" value="UniProtKB-KW"/>
</dbReference>
<dbReference type="PANTHER" id="PTHR35372:SF2">
    <property type="entry name" value="SF3 HELICASE DOMAIN-CONTAINING PROTEIN"/>
    <property type="match status" value="1"/>
</dbReference>
<dbReference type="GO" id="GO:0004386">
    <property type="term" value="F:helicase activity"/>
    <property type="evidence" value="ECO:0007669"/>
    <property type="project" value="UniProtKB-KW"/>
</dbReference>
<dbReference type="Gene3D" id="3.40.50.300">
    <property type="entry name" value="P-loop containing nucleotide triphosphate hydrolases"/>
    <property type="match status" value="1"/>
</dbReference>
<dbReference type="PROSITE" id="PS51206">
    <property type="entry name" value="SF3_HELICASE_1"/>
    <property type="match status" value="1"/>
</dbReference>
<evidence type="ECO:0000313" key="5">
    <source>
        <dbReference type="EMBL" id="MCO6046176.1"/>
    </source>
</evidence>
<evidence type="ECO:0000313" key="6">
    <source>
        <dbReference type="Proteomes" id="UP001155241"/>
    </source>
</evidence>
<dbReference type="GO" id="GO:0005524">
    <property type="term" value="F:ATP binding"/>
    <property type="evidence" value="ECO:0007669"/>
    <property type="project" value="UniProtKB-KW"/>
</dbReference>
<keyword evidence="6" id="KW-1185">Reference proteome</keyword>
<dbReference type="Pfam" id="PF08708">
    <property type="entry name" value="PriCT_1"/>
    <property type="match status" value="1"/>
</dbReference>
<reference evidence="5" key="1">
    <citation type="submission" date="2022-06" db="EMBL/GenBank/DDBJ databases">
        <title>Aeoliella straminimaris, a novel planctomycete from sediments.</title>
        <authorList>
            <person name="Vitorino I.R."/>
            <person name="Lage O.M."/>
        </authorList>
    </citation>
    <scope>NUCLEOTIDE SEQUENCE</scope>
    <source>
        <strain evidence="5">ICT_H6.2</strain>
    </source>
</reference>
<dbReference type="EMBL" id="JAMXLR010000069">
    <property type="protein sequence ID" value="MCO6046176.1"/>
    <property type="molecule type" value="Genomic_DNA"/>
</dbReference>
<dbReference type="CDD" id="cd04859">
    <property type="entry name" value="Prim_Pol"/>
    <property type="match status" value="1"/>
</dbReference>
<protein>
    <submittedName>
        <fullName evidence="5">Phage/plasmid primase, P4 family</fullName>
    </submittedName>
</protein>
<feature type="domain" description="SF3 helicase" evidence="4">
    <location>
        <begin position="422"/>
        <end position="581"/>
    </location>
</feature>